<evidence type="ECO:0000313" key="6">
    <source>
        <dbReference type="EMBL" id="JAQ03678.1"/>
    </source>
</evidence>
<dbReference type="InterPro" id="IPR007110">
    <property type="entry name" value="Ig-like_dom"/>
</dbReference>
<evidence type="ECO:0000256" key="2">
    <source>
        <dbReference type="SAM" id="MobiDB-lite"/>
    </source>
</evidence>
<feature type="compositionally biased region" description="Low complexity" evidence="2">
    <location>
        <begin position="295"/>
        <end position="324"/>
    </location>
</feature>
<dbReference type="PROSITE" id="PS50900">
    <property type="entry name" value="PLAC"/>
    <property type="match status" value="1"/>
</dbReference>
<dbReference type="InterPro" id="IPR013783">
    <property type="entry name" value="Ig-like_fold"/>
</dbReference>
<keyword evidence="1 3" id="KW-0732">Signal</keyword>
<dbReference type="SMART" id="SM00408">
    <property type="entry name" value="IGc2"/>
    <property type="match status" value="1"/>
</dbReference>
<dbReference type="SMART" id="SM00409">
    <property type="entry name" value="IG"/>
    <property type="match status" value="1"/>
</dbReference>
<feature type="signal peptide" evidence="3">
    <location>
        <begin position="1"/>
        <end position="20"/>
    </location>
</feature>
<reference evidence="6" key="1">
    <citation type="journal article" date="2016" name="Gigascience">
        <title>De novo construction of an expanded transcriptome assembly for the western tarnished plant bug, Lygus hesperus.</title>
        <authorList>
            <person name="Tassone E.E."/>
            <person name="Geib S.M."/>
            <person name="Hall B."/>
            <person name="Fabrick J.A."/>
            <person name="Brent C.S."/>
            <person name="Hull J.J."/>
        </authorList>
    </citation>
    <scope>NUCLEOTIDE SEQUENCE</scope>
</reference>
<evidence type="ECO:0000259" key="5">
    <source>
        <dbReference type="PROSITE" id="PS50900"/>
    </source>
</evidence>
<feature type="domain" description="Ig-like" evidence="4">
    <location>
        <begin position="329"/>
        <end position="417"/>
    </location>
</feature>
<dbReference type="EMBL" id="GDHC01014951">
    <property type="protein sequence ID" value="JAQ03678.1"/>
    <property type="molecule type" value="Transcribed_RNA"/>
</dbReference>
<dbReference type="Gene3D" id="2.60.40.10">
    <property type="entry name" value="Immunoglobulins"/>
    <property type="match status" value="1"/>
</dbReference>
<dbReference type="SUPFAM" id="SSF48726">
    <property type="entry name" value="Immunoglobulin"/>
    <property type="match status" value="1"/>
</dbReference>
<dbReference type="Pfam" id="PF08686">
    <property type="entry name" value="PLAC"/>
    <property type="match status" value="1"/>
</dbReference>
<dbReference type="AlphaFoldDB" id="A0A146L5I0"/>
<sequence>MLMVRCVVWLLTVIGAVVDGGDLVEPITAVKRGFRNRVEYISAEINKNHLDKGSAPSAAADAYVRRMTVFNDDSTGQLIPGNLGGTGNETYNFIPMNCFISGLWRHVVEQPVYNSVSQGNVVKLSIALTYDNATSTRPSKLVFNIGNNDSKILVKNSTLDNPVPMFPCHHAVIPQSQIVSNETKITTVTTITVTNTTVFVPNPLCRNDTGNNVTNSNYCKGAGLFQTLFPKPVATQTPLSQDLGATITNQDKIYPQTTSSSIDGKYLTTSTSEKPPYNQPVETEATDKPRPVPSPTSSESGFSTTTESGYSTTSTVESDSSTATERTKPVSYYLNTKDHVKAGTNLTLTCLLNQDIKEVVTFTWRKNDMPMAPIEGRVVPQGNHLVIANADKEDSGNYTCLFDYNGRRGISDSVAIVVQRTLLHPECIDNKFLADCTVVLKAKYCFHKYYSKFCCKSCTEDGQLPAHQPGAQPPWMNIQAHKRRLRSSGRLTPPIRFPE</sequence>
<dbReference type="InterPro" id="IPR010909">
    <property type="entry name" value="PLAC"/>
</dbReference>
<dbReference type="Pfam" id="PF13927">
    <property type="entry name" value="Ig_3"/>
    <property type="match status" value="1"/>
</dbReference>
<proteinExistence type="predicted"/>
<organism evidence="6">
    <name type="scientific">Lygus hesperus</name>
    <name type="common">Western plant bug</name>
    <dbReference type="NCBI Taxonomy" id="30085"/>
    <lineage>
        <taxon>Eukaryota</taxon>
        <taxon>Metazoa</taxon>
        <taxon>Ecdysozoa</taxon>
        <taxon>Arthropoda</taxon>
        <taxon>Hexapoda</taxon>
        <taxon>Insecta</taxon>
        <taxon>Pterygota</taxon>
        <taxon>Neoptera</taxon>
        <taxon>Paraneoptera</taxon>
        <taxon>Hemiptera</taxon>
        <taxon>Heteroptera</taxon>
        <taxon>Panheteroptera</taxon>
        <taxon>Cimicomorpha</taxon>
        <taxon>Miridae</taxon>
        <taxon>Mirini</taxon>
        <taxon>Lygus</taxon>
    </lineage>
</organism>
<dbReference type="InterPro" id="IPR003598">
    <property type="entry name" value="Ig_sub2"/>
</dbReference>
<feature type="compositionally biased region" description="Polar residues" evidence="2">
    <location>
        <begin position="255"/>
        <end position="273"/>
    </location>
</feature>
<evidence type="ECO:0000256" key="1">
    <source>
        <dbReference type="ARBA" id="ARBA00022729"/>
    </source>
</evidence>
<dbReference type="InterPro" id="IPR036179">
    <property type="entry name" value="Ig-like_dom_sf"/>
</dbReference>
<accession>A0A146L5I0</accession>
<evidence type="ECO:0000256" key="3">
    <source>
        <dbReference type="SAM" id="SignalP"/>
    </source>
</evidence>
<evidence type="ECO:0000259" key="4">
    <source>
        <dbReference type="PROSITE" id="PS50835"/>
    </source>
</evidence>
<gene>
    <name evidence="6" type="primary">Papln</name>
    <name evidence="6" type="ORF">g.50373</name>
</gene>
<feature type="domain" description="PLAC" evidence="5">
    <location>
        <begin position="423"/>
        <end position="462"/>
    </location>
</feature>
<protein>
    <submittedName>
        <fullName evidence="6">Papilin</fullName>
    </submittedName>
</protein>
<feature type="region of interest" description="Disordered" evidence="2">
    <location>
        <begin position="255"/>
        <end position="326"/>
    </location>
</feature>
<feature type="chain" id="PRO_5007527107" evidence="3">
    <location>
        <begin position="21"/>
        <end position="499"/>
    </location>
</feature>
<dbReference type="InterPro" id="IPR003599">
    <property type="entry name" value="Ig_sub"/>
</dbReference>
<name>A0A146L5I0_LYGHE</name>
<dbReference type="PROSITE" id="PS50835">
    <property type="entry name" value="IG_LIKE"/>
    <property type="match status" value="1"/>
</dbReference>